<dbReference type="EMBL" id="LAZR01050342">
    <property type="protein sequence ID" value="KKK87568.1"/>
    <property type="molecule type" value="Genomic_DNA"/>
</dbReference>
<reference evidence="1" key="1">
    <citation type="journal article" date="2015" name="Nature">
        <title>Complex archaea that bridge the gap between prokaryotes and eukaryotes.</title>
        <authorList>
            <person name="Spang A."/>
            <person name="Saw J.H."/>
            <person name="Jorgensen S.L."/>
            <person name="Zaremba-Niedzwiedzka K."/>
            <person name="Martijn J."/>
            <person name="Lind A.E."/>
            <person name="van Eijk R."/>
            <person name="Schleper C."/>
            <person name="Guy L."/>
            <person name="Ettema T.J."/>
        </authorList>
    </citation>
    <scope>NUCLEOTIDE SEQUENCE</scope>
</reference>
<organism evidence="1">
    <name type="scientific">marine sediment metagenome</name>
    <dbReference type="NCBI Taxonomy" id="412755"/>
    <lineage>
        <taxon>unclassified sequences</taxon>
        <taxon>metagenomes</taxon>
        <taxon>ecological metagenomes</taxon>
    </lineage>
</organism>
<evidence type="ECO:0000313" key="1">
    <source>
        <dbReference type="EMBL" id="KKK87568.1"/>
    </source>
</evidence>
<comment type="caution">
    <text evidence="1">The sequence shown here is derived from an EMBL/GenBank/DDBJ whole genome shotgun (WGS) entry which is preliminary data.</text>
</comment>
<accession>A0A0F8Z1N6</accession>
<gene>
    <name evidence="1" type="ORF">LCGC14_2751940</name>
</gene>
<feature type="non-terminal residue" evidence="1">
    <location>
        <position position="421"/>
    </location>
</feature>
<feature type="non-terminal residue" evidence="1">
    <location>
        <position position="1"/>
    </location>
</feature>
<proteinExistence type="predicted"/>
<sequence length="421" mass="46498">SMGKITYSLNLHKIRKDLDLSLMEYCVADCIYHLSNNPSSQIKGWCYASKETIARLKAQEKTQAQFVEERTLERLRTGTTQTQFFTFEEQEQEKVRERQRRARETRRQQLRVAGAEVIQEPSEKAFGVLSAPFETGEKAKILPEAKLAEELRQQRGFVTFKAPERIEKKEGKIITTKRELIIPSFKPTERFRVETPEQARERRKKAVQSIIGSIVVSKAAIEKAKVKTTELLPLIPGAIVGFKLAETKFAEKVTLKLPTTKERLIRTELPFGEFFRTLPTTKGLPLISKERAGVAATQVTALTGFGFGRTFEFAREKPLTFGVTLAAFELGIPLAGRGVAALTGVPLKAGKAVVGAGIFAGFAGIKEVQEPGSITTFAGGLATTTEFATFAFAAKGAGVVVRGARIVTDPRFIPFVKTSPE</sequence>
<protein>
    <submittedName>
        <fullName evidence="1">Uncharacterized protein</fullName>
    </submittedName>
</protein>
<dbReference type="AlphaFoldDB" id="A0A0F8Z1N6"/>
<name>A0A0F8Z1N6_9ZZZZ</name>